<keyword evidence="2" id="KW-0378">Hydrolase</keyword>
<dbReference type="HOGENOM" id="CLU_065947_1_1_9"/>
<organism evidence="2 3">
    <name type="scientific">Thermobrachium celere DSM 8682</name>
    <dbReference type="NCBI Taxonomy" id="941824"/>
    <lineage>
        <taxon>Bacteria</taxon>
        <taxon>Bacillati</taxon>
        <taxon>Bacillota</taxon>
        <taxon>Clostridia</taxon>
        <taxon>Eubacteriales</taxon>
        <taxon>Clostridiaceae</taxon>
        <taxon>Thermobrachium</taxon>
    </lineage>
</organism>
<sequence>MKLKFQYGTRTIEFNLDYRRRKTVEISVEPPDVINVIAPDGIKEEDVLEVVKKKANWIVQKLFLLNSVETTPIKREYVNGESFMYFGRNYSLQILIDENIKKPEVRLFRGKFYVTVNKKDDSVIKKAMEEWYRQRTLEKVQERLKYYQNFFSKKPTAIKVKEQKKRWASCTSKDELLFNWRCAMARADAFDYILVHEMCHLYYKNHSKDFWNLLSKVMPDYEKRREWLRKYGVRMDL</sequence>
<protein>
    <submittedName>
        <fullName evidence="2">Putative predicted metal-dependent hydrolase</fullName>
    </submittedName>
</protein>
<name>R7RQ01_9CLOT</name>
<reference evidence="2" key="1">
    <citation type="submission" date="2013-03" db="EMBL/GenBank/DDBJ databases">
        <title>Draft genome sequence of the hydrogen-ethanol-producing anaerobic alkalithermophilic Caloramator celere.</title>
        <authorList>
            <person name="Ciranna A."/>
            <person name="Larjo A."/>
            <person name="Kivisto A."/>
            <person name="Santala V."/>
            <person name="Roos C."/>
            <person name="Karp M."/>
        </authorList>
    </citation>
    <scope>NUCLEOTIDE SEQUENCE [LARGE SCALE GENOMIC DNA]</scope>
    <source>
        <strain evidence="2">DSM 8682</strain>
    </source>
</reference>
<dbReference type="PANTHER" id="PTHR30399:SF1">
    <property type="entry name" value="UTP PYROPHOSPHATASE"/>
    <property type="match status" value="1"/>
</dbReference>
<dbReference type="Gene3D" id="3.30.2010.10">
    <property type="entry name" value="Metalloproteases ('zincins'), catalytic domain"/>
    <property type="match status" value="1"/>
</dbReference>
<evidence type="ECO:0000313" key="3">
    <source>
        <dbReference type="Proteomes" id="UP000014923"/>
    </source>
</evidence>
<dbReference type="InterPro" id="IPR002725">
    <property type="entry name" value="YgjP-like_metallopeptidase"/>
</dbReference>
<dbReference type="AlphaFoldDB" id="R7RQ01"/>
<evidence type="ECO:0000313" key="2">
    <source>
        <dbReference type="EMBL" id="CDF58287.1"/>
    </source>
</evidence>
<accession>R7RQ01</accession>
<keyword evidence="3" id="KW-1185">Reference proteome</keyword>
<dbReference type="InterPro" id="IPR053136">
    <property type="entry name" value="UTP_pyrophosphatase-like"/>
</dbReference>
<dbReference type="GO" id="GO:0016787">
    <property type="term" value="F:hydrolase activity"/>
    <property type="evidence" value="ECO:0007669"/>
    <property type="project" value="UniProtKB-KW"/>
</dbReference>
<comment type="caution">
    <text evidence="2">The sequence shown here is derived from an EMBL/GenBank/DDBJ whole genome shotgun (WGS) entry which is preliminary data.</text>
</comment>
<evidence type="ECO:0000259" key="1">
    <source>
        <dbReference type="Pfam" id="PF01863"/>
    </source>
</evidence>
<dbReference type="Pfam" id="PF01863">
    <property type="entry name" value="YgjP-like"/>
    <property type="match status" value="1"/>
</dbReference>
<dbReference type="OrthoDB" id="9811177at2"/>
<dbReference type="RefSeq" id="WP_018662229.1">
    <property type="nucleotide sequence ID" value="NZ_HF952018.1"/>
</dbReference>
<dbReference type="EMBL" id="CAVN010000095">
    <property type="protein sequence ID" value="CDF58287.1"/>
    <property type="molecule type" value="Genomic_DNA"/>
</dbReference>
<dbReference type="eggNOG" id="COG1451">
    <property type="taxonomic scope" value="Bacteria"/>
</dbReference>
<feature type="domain" description="YgjP-like metallopeptidase" evidence="1">
    <location>
        <begin position="22"/>
        <end position="230"/>
    </location>
</feature>
<dbReference type="PANTHER" id="PTHR30399">
    <property type="entry name" value="UNCHARACTERIZED PROTEIN YGJP"/>
    <property type="match status" value="1"/>
</dbReference>
<proteinExistence type="predicted"/>
<gene>
    <name evidence="2" type="ORF">TCEL_00333</name>
</gene>
<dbReference type="CDD" id="cd07344">
    <property type="entry name" value="M48_yhfN_like"/>
    <property type="match status" value="1"/>
</dbReference>
<dbReference type="Proteomes" id="UP000014923">
    <property type="component" value="Unassembled WGS sequence"/>
</dbReference>